<feature type="compositionally biased region" description="Acidic residues" evidence="1">
    <location>
        <begin position="1"/>
        <end position="10"/>
    </location>
</feature>
<name>A0A0K2TR79_LEPSM</name>
<proteinExistence type="predicted"/>
<accession>A0A0K2TR79</accession>
<dbReference type="AlphaFoldDB" id="A0A0K2TR79"/>
<reference evidence="2" key="1">
    <citation type="submission" date="2014-05" db="EMBL/GenBank/DDBJ databases">
        <authorList>
            <person name="Chronopoulou M."/>
        </authorList>
    </citation>
    <scope>NUCLEOTIDE SEQUENCE</scope>
    <source>
        <tissue evidence="2">Whole organism</tissue>
    </source>
</reference>
<feature type="compositionally biased region" description="Polar residues" evidence="1">
    <location>
        <begin position="19"/>
        <end position="30"/>
    </location>
</feature>
<evidence type="ECO:0000256" key="1">
    <source>
        <dbReference type="SAM" id="MobiDB-lite"/>
    </source>
</evidence>
<organism evidence="2">
    <name type="scientific">Lepeophtheirus salmonis</name>
    <name type="common">Salmon louse</name>
    <name type="synonym">Caligus salmonis</name>
    <dbReference type="NCBI Taxonomy" id="72036"/>
    <lineage>
        <taxon>Eukaryota</taxon>
        <taxon>Metazoa</taxon>
        <taxon>Ecdysozoa</taxon>
        <taxon>Arthropoda</taxon>
        <taxon>Crustacea</taxon>
        <taxon>Multicrustacea</taxon>
        <taxon>Hexanauplia</taxon>
        <taxon>Copepoda</taxon>
        <taxon>Siphonostomatoida</taxon>
        <taxon>Caligidae</taxon>
        <taxon>Lepeophtheirus</taxon>
    </lineage>
</organism>
<dbReference type="EMBL" id="HACA01011183">
    <property type="protein sequence ID" value="CDW28544.1"/>
    <property type="molecule type" value="Transcribed_RNA"/>
</dbReference>
<evidence type="ECO:0000313" key="2">
    <source>
        <dbReference type="EMBL" id="CDW28544.1"/>
    </source>
</evidence>
<feature type="region of interest" description="Disordered" evidence="1">
    <location>
        <begin position="1"/>
        <end position="30"/>
    </location>
</feature>
<protein>
    <submittedName>
        <fullName evidence="2">Uncharacterized protein</fullName>
    </submittedName>
</protein>
<sequence>MSNSNSDDDIALPRGPASNKHSNCTFPKKK</sequence>